<reference evidence="12" key="1">
    <citation type="submission" date="2021-02" db="EMBL/GenBank/DDBJ databases">
        <authorList>
            <person name="Nowell W R."/>
        </authorList>
    </citation>
    <scope>NUCLEOTIDE SEQUENCE</scope>
</reference>
<evidence type="ECO:0000256" key="11">
    <source>
        <dbReference type="SAM" id="Phobius"/>
    </source>
</evidence>
<keyword evidence="5 9" id="KW-0256">Endoplasmic reticulum</keyword>
<keyword evidence="6 11" id="KW-1133">Transmembrane helix</keyword>
<sequence length="528" mass="61611">MTYLFDTKHSIGHHIQSNSMTKDVENEIASDWFNSQIEQIQLNFASALQRVESDMNAQLSSLKNELEIRGPKSPENPPKKTSNREIKESRVYVPRNSILTDLFEISHIQSVRNVFAAILIILVIQGTLHDLINEGRINLDFKIVFECFAHLHISLFIWLIMQLTTAIAVYMGFYLWACQRRSFKQNLKIYDSIWLSAYAVYIMLFLILPCRQIVKHDLAIASALIVLLEQIRQLMKVHSFIRENVPRNLSLIGSDNATFVCPDYSKYLYFLFAPTLIYRDEYPRNATIRWNYVVQMFGQVLASMFYVYCVAVRFCVPTFSNLNRNEITLPIFISVLFNSIMPGSLFLLLGFYGFLHCWLNAFAEMLRFADRMFYKDWWNSTSFANYYRTWNVVVHDWLHTYVYREIYVLIGKKNRAFPSICVVLLSAVFHEYVMMFALGFFYPVMFLLFGVAGLAFLFLLPRHPGVVFNILIWLFLFVGVGLQSCFYFMEAYARRSCPANNTIWDKVVPRSFVCRVSLPSGNLLHIDL</sequence>
<dbReference type="GO" id="GO:0008203">
    <property type="term" value="P:cholesterol metabolic process"/>
    <property type="evidence" value="ECO:0007669"/>
    <property type="project" value="TreeGrafter"/>
</dbReference>
<dbReference type="OrthoDB" id="10039049at2759"/>
<evidence type="ECO:0000256" key="2">
    <source>
        <dbReference type="ARBA" id="ARBA00009010"/>
    </source>
</evidence>
<evidence type="ECO:0000256" key="9">
    <source>
        <dbReference type="PIRNR" id="PIRNR000439"/>
    </source>
</evidence>
<evidence type="ECO:0000256" key="10">
    <source>
        <dbReference type="PIRSR" id="PIRSR000439-1"/>
    </source>
</evidence>
<comment type="subcellular location">
    <subcellularLocation>
        <location evidence="1 9">Endoplasmic reticulum membrane</location>
        <topology evidence="1 9">Multi-pass membrane protein</topology>
    </subcellularLocation>
</comment>
<dbReference type="PIRSF" id="PIRSF000439">
    <property type="entry name" value="Oat_ACAT_DAG_ARE"/>
    <property type="match status" value="1"/>
</dbReference>
<dbReference type="Proteomes" id="UP000663852">
    <property type="component" value="Unassembled WGS sequence"/>
</dbReference>
<gene>
    <name evidence="12" type="ORF">EDS130_LOCUS8905</name>
</gene>
<dbReference type="GO" id="GO:0005789">
    <property type="term" value="C:endoplasmic reticulum membrane"/>
    <property type="evidence" value="ECO:0007669"/>
    <property type="project" value="UniProtKB-SubCell"/>
</dbReference>
<feature type="transmembrane region" description="Helical" evidence="11">
    <location>
        <begin position="152"/>
        <end position="177"/>
    </location>
</feature>
<evidence type="ECO:0000256" key="8">
    <source>
        <dbReference type="ARBA" id="ARBA00023315"/>
    </source>
</evidence>
<evidence type="ECO:0000256" key="5">
    <source>
        <dbReference type="ARBA" id="ARBA00022824"/>
    </source>
</evidence>
<feature type="transmembrane region" description="Helical" evidence="11">
    <location>
        <begin position="440"/>
        <end position="460"/>
    </location>
</feature>
<organism evidence="12 13">
    <name type="scientific">Adineta ricciae</name>
    <name type="common">Rotifer</name>
    <dbReference type="NCBI Taxonomy" id="249248"/>
    <lineage>
        <taxon>Eukaryota</taxon>
        <taxon>Metazoa</taxon>
        <taxon>Spiralia</taxon>
        <taxon>Gnathifera</taxon>
        <taxon>Rotifera</taxon>
        <taxon>Eurotatoria</taxon>
        <taxon>Bdelloidea</taxon>
        <taxon>Adinetida</taxon>
        <taxon>Adinetidae</taxon>
        <taxon>Adineta</taxon>
    </lineage>
</organism>
<keyword evidence="3 9" id="KW-0808">Transferase</keyword>
<feature type="transmembrane region" description="Helical" evidence="11">
    <location>
        <begin position="466"/>
        <end position="489"/>
    </location>
</feature>
<feature type="active site" evidence="10">
    <location>
        <position position="430"/>
    </location>
</feature>
<evidence type="ECO:0000256" key="6">
    <source>
        <dbReference type="ARBA" id="ARBA00022989"/>
    </source>
</evidence>
<keyword evidence="7 9" id="KW-0472">Membrane</keyword>
<dbReference type="InterPro" id="IPR014371">
    <property type="entry name" value="Oat_ACAT_DAG_ARE"/>
</dbReference>
<proteinExistence type="inferred from homology"/>
<comment type="caution">
    <text evidence="12">The sequence shown here is derived from an EMBL/GenBank/DDBJ whole genome shotgun (WGS) entry which is preliminary data.</text>
</comment>
<evidence type="ECO:0000256" key="3">
    <source>
        <dbReference type="ARBA" id="ARBA00022679"/>
    </source>
</evidence>
<dbReference type="Pfam" id="PF03062">
    <property type="entry name" value="MBOAT"/>
    <property type="match status" value="1"/>
</dbReference>
<dbReference type="PANTHER" id="PTHR10408">
    <property type="entry name" value="STEROL O-ACYLTRANSFERASE"/>
    <property type="match status" value="1"/>
</dbReference>
<accession>A0A813YEU1</accession>
<keyword evidence="8 9" id="KW-0012">Acyltransferase</keyword>
<feature type="transmembrane region" description="Helical" evidence="11">
    <location>
        <begin position="189"/>
        <end position="208"/>
    </location>
</feature>
<keyword evidence="4 11" id="KW-0812">Transmembrane</keyword>
<feature type="transmembrane region" description="Helical" evidence="11">
    <location>
        <begin position="292"/>
        <end position="316"/>
    </location>
</feature>
<evidence type="ECO:0000256" key="1">
    <source>
        <dbReference type="ARBA" id="ARBA00004477"/>
    </source>
</evidence>
<evidence type="ECO:0000256" key="7">
    <source>
        <dbReference type="ARBA" id="ARBA00023136"/>
    </source>
</evidence>
<dbReference type="PANTHER" id="PTHR10408:SF8">
    <property type="entry name" value="O-ACYLTRANSFERASE"/>
    <property type="match status" value="1"/>
</dbReference>
<comment type="similarity">
    <text evidence="2 9">Belongs to the membrane-bound acyltransferase family. Sterol o-acyltransferase subfamily.</text>
</comment>
<dbReference type="AlphaFoldDB" id="A0A813YEU1"/>
<evidence type="ECO:0000256" key="4">
    <source>
        <dbReference type="ARBA" id="ARBA00022692"/>
    </source>
</evidence>
<name>A0A813YEU1_ADIRI</name>
<dbReference type="GO" id="GO:0008374">
    <property type="term" value="F:O-acyltransferase activity"/>
    <property type="evidence" value="ECO:0007669"/>
    <property type="project" value="InterPro"/>
</dbReference>
<dbReference type="InterPro" id="IPR004299">
    <property type="entry name" value="MBOAT_fam"/>
</dbReference>
<dbReference type="EMBL" id="CAJNOJ010000029">
    <property type="protein sequence ID" value="CAF0883364.1"/>
    <property type="molecule type" value="Genomic_DNA"/>
</dbReference>
<protein>
    <recommendedName>
        <fullName evidence="9">O-acyltransferase</fullName>
    </recommendedName>
</protein>
<evidence type="ECO:0000313" key="13">
    <source>
        <dbReference type="Proteomes" id="UP000663852"/>
    </source>
</evidence>
<evidence type="ECO:0000313" key="12">
    <source>
        <dbReference type="EMBL" id="CAF0883364.1"/>
    </source>
</evidence>
<feature type="transmembrane region" description="Helical" evidence="11">
    <location>
        <begin position="328"/>
        <end position="355"/>
    </location>
</feature>